<sequence length="476" mass="49393">MTCNLSDNVSAKGARFFAGALALMLAVALCPGTAWADVRSSDVITGATVEMRGLPEDECPSIDAEYACLMAEDGTVLFERKADEQVPIASITKVMTALVALENAPLDTRVEVSRYAASVGESTAGLQAGDVMTLDQALSALLVPSGNDAAVAIAESVGGVLLQNGAAAGGADGSANSDEGTPFAAFVNAMNEKAQQLGMTESVFANPHGLDMGDFSDEMHCSARDVALLCQAAMKNETFRTAVDQATANVAVTRNGSPATITLQSTDLLLGVYEGACGIKTGYTSAAGPCFAGACQKPDTLLLGIVLDSASEEQRFDDVVNLYDWYSSHIVSYTLAQSNTTTTATLSGETATVPVVAYAPLAAWIDKTVPVTFADPAAAVDVFAFDGEIEQTFTFDDIEGEVTAGQVVGQAIFYQNGELLAKQDLIACESVPAPDFFEGLGIWFQRFIAGFTGTTLEASASVINQIKPVTPAAAAA</sequence>
<dbReference type="InterPro" id="IPR037167">
    <property type="entry name" value="Peptidase_S11_C_sf"/>
</dbReference>
<evidence type="ECO:0000256" key="3">
    <source>
        <dbReference type="ARBA" id="ARBA00022801"/>
    </source>
</evidence>
<dbReference type="Gene3D" id="2.60.410.10">
    <property type="entry name" value="D-Ala-D-Ala carboxypeptidase, C-terminal domain"/>
    <property type="match status" value="1"/>
</dbReference>
<feature type="domain" description="Peptidase S11 D-alanyl-D-alanine carboxypeptidase A N-terminal" evidence="11">
    <location>
        <begin position="184"/>
        <end position="309"/>
    </location>
</feature>
<proteinExistence type="inferred from homology"/>
<feature type="active site" evidence="7">
    <location>
        <position position="145"/>
    </location>
</feature>
<protein>
    <submittedName>
        <fullName evidence="12 13">D-alanyl-D-alanine carboxypeptidase</fullName>
        <ecNumber evidence="12">3.4.16.4</ecNumber>
    </submittedName>
</protein>
<evidence type="ECO:0000256" key="6">
    <source>
        <dbReference type="ARBA" id="ARBA00023316"/>
    </source>
</evidence>
<keyword evidence="14" id="KW-1185">Reference proteome</keyword>
<keyword evidence="3 12" id="KW-0378">Hydrolase</keyword>
<dbReference type="OrthoDB" id="3530815at2"/>
<dbReference type="Proteomes" id="UP000530850">
    <property type="component" value="Unassembled WGS sequence"/>
</dbReference>
<feature type="active site" description="Acyl-ester intermediate" evidence="7">
    <location>
        <position position="90"/>
    </location>
</feature>
<dbReference type="GO" id="GO:0006508">
    <property type="term" value="P:proteolysis"/>
    <property type="evidence" value="ECO:0007669"/>
    <property type="project" value="InterPro"/>
</dbReference>
<feature type="signal peptide" evidence="10">
    <location>
        <begin position="1"/>
        <end position="36"/>
    </location>
</feature>
<reference evidence="13 14" key="1">
    <citation type="submission" date="2019-04" db="EMBL/GenBank/DDBJ databases">
        <title>Microbes associate with the intestines of laboratory mice.</title>
        <authorList>
            <person name="Navarre W."/>
            <person name="Wong E."/>
            <person name="Huang K.C."/>
            <person name="Tropini C."/>
            <person name="Ng K."/>
            <person name="Yu B."/>
        </authorList>
    </citation>
    <scope>NUCLEOTIDE SEQUENCE [LARGE SCALE GENOMIC DNA]</scope>
    <source>
        <strain evidence="13 14">NM48_B13</strain>
    </source>
</reference>
<comment type="caution">
    <text evidence="12">The sequence shown here is derived from an EMBL/GenBank/DDBJ whole genome shotgun (WGS) entry which is preliminary data.</text>
</comment>
<evidence type="ECO:0000256" key="9">
    <source>
        <dbReference type="RuleBase" id="RU004016"/>
    </source>
</evidence>
<dbReference type="InterPro" id="IPR012338">
    <property type="entry name" value="Beta-lactam/transpept-like"/>
</dbReference>
<dbReference type="InterPro" id="IPR001967">
    <property type="entry name" value="Peptidase_S11_N"/>
</dbReference>
<evidence type="ECO:0000256" key="2">
    <source>
        <dbReference type="ARBA" id="ARBA00022729"/>
    </source>
</evidence>
<dbReference type="SUPFAM" id="SSF56601">
    <property type="entry name" value="beta-lactamase/transpeptidase-like"/>
    <property type="match status" value="1"/>
</dbReference>
<evidence type="ECO:0000256" key="7">
    <source>
        <dbReference type="PIRSR" id="PIRSR618044-1"/>
    </source>
</evidence>
<evidence type="ECO:0000313" key="14">
    <source>
        <dbReference type="Proteomes" id="UP000309454"/>
    </source>
</evidence>
<evidence type="ECO:0000256" key="4">
    <source>
        <dbReference type="ARBA" id="ARBA00022960"/>
    </source>
</evidence>
<feature type="domain" description="Peptidase S11 D-alanyl-D-alanine carboxypeptidase A N-terminal" evidence="11">
    <location>
        <begin position="59"/>
        <end position="159"/>
    </location>
</feature>
<accession>A0A3N0ACW5</accession>
<name>A0A3N0ACW5_9ACTN</name>
<keyword evidence="12" id="KW-0121">Carboxypeptidase</keyword>
<dbReference type="AlphaFoldDB" id="A0A3N0ACW5"/>
<keyword evidence="5" id="KW-0573">Peptidoglycan synthesis</keyword>
<dbReference type="InterPro" id="IPR018044">
    <property type="entry name" value="Peptidase_S11"/>
</dbReference>
<evidence type="ECO:0000313" key="12">
    <source>
        <dbReference type="EMBL" id="MBB3170644.1"/>
    </source>
</evidence>
<reference evidence="12 15" key="2">
    <citation type="submission" date="2020-08" db="EMBL/GenBank/DDBJ databases">
        <title>Sequencing the genomes of 1000 actinobacteria strains.</title>
        <authorList>
            <person name="Klenk H.-P."/>
        </authorList>
    </citation>
    <scope>NUCLEOTIDE SEQUENCE [LARGE SCALE GENOMIC DNA]</scope>
    <source>
        <strain evidence="12 15">DSM 22242</strain>
    </source>
</reference>
<dbReference type="EMBL" id="JACHYA010000001">
    <property type="protein sequence ID" value="MBB3170644.1"/>
    <property type="molecule type" value="Genomic_DNA"/>
</dbReference>
<evidence type="ECO:0000313" key="13">
    <source>
        <dbReference type="EMBL" id="TJW12148.1"/>
    </source>
</evidence>
<gene>
    <name evidence="13" type="ORF">E5982_00620</name>
    <name evidence="12" type="ORF">FHR31_000424</name>
</gene>
<organism evidence="12 15">
    <name type="scientific">Parvibacter caecicola</name>
    <dbReference type="NCBI Taxonomy" id="747645"/>
    <lineage>
        <taxon>Bacteria</taxon>
        <taxon>Bacillati</taxon>
        <taxon>Actinomycetota</taxon>
        <taxon>Coriobacteriia</taxon>
        <taxon>Coriobacteriales</taxon>
        <taxon>Coriobacteriaceae</taxon>
        <taxon>Parvibacter</taxon>
    </lineage>
</organism>
<evidence type="ECO:0000259" key="11">
    <source>
        <dbReference type="Pfam" id="PF00768"/>
    </source>
</evidence>
<dbReference type="GO" id="GO:0009252">
    <property type="term" value="P:peptidoglycan biosynthetic process"/>
    <property type="evidence" value="ECO:0007669"/>
    <property type="project" value="UniProtKB-KW"/>
</dbReference>
<dbReference type="EC" id="3.4.16.4" evidence="12"/>
<dbReference type="PANTHER" id="PTHR21581">
    <property type="entry name" value="D-ALANYL-D-ALANINE CARBOXYPEPTIDASE"/>
    <property type="match status" value="1"/>
</dbReference>
<comment type="similarity">
    <text evidence="1 9">Belongs to the peptidase S11 family.</text>
</comment>
<evidence type="ECO:0000313" key="15">
    <source>
        <dbReference type="Proteomes" id="UP000530850"/>
    </source>
</evidence>
<keyword evidence="6" id="KW-0961">Cell wall biogenesis/degradation</keyword>
<dbReference type="GO" id="GO:0008360">
    <property type="term" value="P:regulation of cell shape"/>
    <property type="evidence" value="ECO:0007669"/>
    <property type="project" value="UniProtKB-KW"/>
</dbReference>
<evidence type="ECO:0000256" key="10">
    <source>
        <dbReference type="SAM" id="SignalP"/>
    </source>
</evidence>
<dbReference type="Proteomes" id="UP000309454">
    <property type="component" value="Unassembled WGS sequence"/>
</dbReference>
<evidence type="ECO:0000256" key="5">
    <source>
        <dbReference type="ARBA" id="ARBA00022984"/>
    </source>
</evidence>
<dbReference type="GO" id="GO:0009002">
    <property type="term" value="F:serine-type D-Ala-D-Ala carboxypeptidase activity"/>
    <property type="evidence" value="ECO:0007669"/>
    <property type="project" value="UniProtKB-EC"/>
</dbReference>
<feature type="active site" description="Proton acceptor" evidence="7">
    <location>
        <position position="93"/>
    </location>
</feature>
<evidence type="ECO:0000256" key="8">
    <source>
        <dbReference type="PIRSR" id="PIRSR618044-2"/>
    </source>
</evidence>
<evidence type="ECO:0000256" key="1">
    <source>
        <dbReference type="ARBA" id="ARBA00007164"/>
    </source>
</evidence>
<dbReference type="Pfam" id="PF00768">
    <property type="entry name" value="Peptidase_S11"/>
    <property type="match status" value="2"/>
</dbReference>
<dbReference type="GO" id="GO:0071555">
    <property type="term" value="P:cell wall organization"/>
    <property type="evidence" value="ECO:0007669"/>
    <property type="project" value="UniProtKB-KW"/>
</dbReference>
<dbReference type="PANTHER" id="PTHR21581:SF6">
    <property type="entry name" value="TRAFFICKING PROTEIN PARTICLE COMPLEX SUBUNIT 12"/>
    <property type="match status" value="1"/>
</dbReference>
<dbReference type="PRINTS" id="PR00725">
    <property type="entry name" value="DADACBPTASE1"/>
</dbReference>
<keyword evidence="2 10" id="KW-0732">Signal</keyword>
<keyword evidence="4" id="KW-0133">Cell shape</keyword>
<dbReference type="GeneID" id="93355827"/>
<keyword evidence="12" id="KW-0645">Protease</keyword>
<feature type="binding site" evidence="8">
    <location>
        <position position="280"/>
    </location>
    <ligand>
        <name>substrate</name>
    </ligand>
</feature>
<dbReference type="Gene3D" id="3.40.710.10">
    <property type="entry name" value="DD-peptidase/beta-lactamase superfamily"/>
    <property type="match status" value="1"/>
</dbReference>
<dbReference type="RefSeq" id="WP_123184528.1">
    <property type="nucleotide sequence ID" value="NZ_CANSLK010000011.1"/>
</dbReference>
<dbReference type="EMBL" id="SSTM01000001">
    <property type="protein sequence ID" value="TJW12148.1"/>
    <property type="molecule type" value="Genomic_DNA"/>
</dbReference>
<feature type="chain" id="PRO_5044081814" evidence="10">
    <location>
        <begin position="37"/>
        <end position="476"/>
    </location>
</feature>